<keyword evidence="3" id="KW-1185">Reference proteome</keyword>
<dbReference type="PANTHER" id="PTHR36836">
    <property type="entry name" value="COLANIC ACID BIOSYNTHESIS PROTEIN WCAK"/>
    <property type="match status" value="1"/>
</dbReference>
<dbReference type="InterPro" id="IPR007345">
    <property type="entry name" value="Polysacch_pyruvyl_Trfase"/>
</dbReference>
<gene>
    <name evidence="2" type="ORF">H6G74_11455</name>
</gene>
<name>A0ABR8FXI2_9NOSO</name>
<comment type="caution">
    <text evidence="2">The sequence shown here is derived from an EMBL/GenBank/DDBJ whole genome shotgun (WGS) entry which is preliminary data.</text>
</comment>
<protein>
    <submittedName>
        <fullName evidence="2">Polysaccharide pyruvyl transferase family protein</fullName>
    </submittedName>
</protein>
<dbReference type="Proteomes" id="UP000603457">
    <property type="component" value="Unassembled WGS sequence"/>
</dbReference>
<dbReference type="PANTHER" id="PTHR36836:SF1">
    <property type="entry name" value="COLANIC ACID BIOSYNTHESIS PROTEIN WCAK"/>
    <property type="match status" value="1"/>
</dbReference>
<evidence type="ECO:0000259" key="1">
    <source>
        <dbReference type="Pfam" id="PF04230"/>
    </source>
</evidence>
<reference evidence="2 3" key="1">
    <citation type="journal article" date="2020" name="ISME J.">
        <title>Comparative genomics reveals insights into cyanobacterial evolution and habitat adaptation.</title>
        <authorList>
            <person name="Chen M.Y."/>
            <person name="Teng W.K."/>
            <person name="Zhao L."/>
            <person name="Hu C.X."/>
            <person name="Zhou Y.K."/>
            <person name="Han B.P."/>
            <person name="Song L.R."/>
            <person name="Shu W.S."/>
        </authorList>
    </citation>
    <scope>NUCLEOTIDE SEQUENCE [LARGE SCALE GENOMIC DNA]</scope>
    <source>
        <strain evidence="2 3">FACHB-130</strain>
    </source>
</reference>
<keyword evidence="2" id="KW-0808">Transferase</keyword>
<proteinExistence type="predicted"/>
<dbReference type="GO" id="GO:0016740">
    <property type="term" value="F:transferase activity"/>
    <property type="evidence" value="ECO:0007669"/>
    <property type="project" value="UniProtKB-KW"/>
</dbReference>
<dbReference type="Pfam" id="PF04230">
    <property type="entry name" value="PS_pyruv_trans"/>
    <property type="match status" value="1"/>
</dbReference>
<accession>A0ABR8FXI2</accession>
<evidence type="ECO:0000313" key="2">
    <source>
        <dbReference type="EMBL" id="MBD2594943.1"/>
    </source>
</evidence>
<organism evidence="2 3">
    <name type="scientific">Nostoc spongiaeforme FACHB-130</name>
    <dbReference type="NCBI Taxonomy" id="1357510"/>
    <lineage>
        <taxon>Bacteria</taxon>
        <taxon>Bacillati</taxon>
        <taxon>Cyanobacteriota</taxon>
        <taxon>Cyanophyceae</taxon>
        <taxon>Nostocales</taxon>
        <taxon>Nostocaceae</taxon>
        <taxon>Nostoc</taxon>
    </lineage>
</organism>
<dbReference type="EMBL" id="JACJTB010000011">
    <property type="protein sequence ID" value="MBD2594943.1"/>
    <property type="molecule type" value="Genomic_DNA"/>
</dbReference>
<sequence>MKKAVITGITGLRNRGVEAMVVTTIEQLRQRQSNLEIDILTETIDYDEIRLKPYEVKLSSDDYLLLYRTQPLLAKLSKFSQRLAPTYKNINNLVRDASVVIASGGDVFSSDYGTRFLRQQLQPLEFALEAGVPVAFLAQSIGPFKKDSEAEMWLNVARRSKLITIREHLSYKYVTKDLGLSPELVKHTADPAFLLPPTSPEIVNNLFKSYGITKDLPVVALGISQGICRYTRTDYDKHIKVWCETIDLILNEFGAQVLIIPHVHDHRAGNDDRILAAHLLRLFNFDPRVHLAGADHTASEFKGLIAACDLVIAERMHAAIAGLSSGVCTLPIGYSVKAEGIMTDLLGSELVHEGLLISVEQFLDSEIAHKSIRFAWQNRHEVADKLKQVLPEVKQKTANNFDLLLSVVG</sequence>
<feature type="domain" description="Polysaccharide pyruvyl transferase" evidence="1">
    <location>
        <begin position="18"/>
        <end position="335"/>
    </location>
</feature>
<evidence type="ECO:0000313" key="3">
    <source>
        <dbReference type="Proteomes" id="UP000603457"/>
    </source>
</evidence>
<dbReference type="RefSeq" id="WP_190967782.1">
    <property type="nucleotide sequence ID" value="NZ_JACJTB010000011.1"/>
</dbReference>